<dbReference type="SUPFAM" id="SSF63829">
    <property type="entry name" value="Calcium-dependent phosphotriesterase"/>
    <property type="match status" value="1"/>
</dbReference>
<dbReference type="GO" id="GO:0004341">
    <property type="term" value="F:gluconolactonase activity"/>
    <property type="evidence" value="ECO:0007669"/>
    <property type="project" value="TreeGrafter"/>
</dbReference>
<organism evidence="3 4">
    <name type="scientific">Leclercia adecarboxylata</name>
    <dbReference type="NCBI Taxonomy" id="83655"/>
    <lineage>
        <taxon>Bacteria</taxon>
        <taxon>Pseudomonadati</taxon>
        <taxon>Pseudomonadota</taxon>
        <taxon>Gammaproteobacteria</taxon>
        <taxon>Enterobacterales</taxon>
        <taxon>Enterobacteriaceae</taxon>
        <taxon>Leclercia</taxon>
    </lineage>
</organism>
<dbReference type="AlphaFoldDB" id="A0A4U9IE25"/>
<evidence type="ECO:0000256" key="1">
    <source>
        <dbReference type="ARBA" id="ARBA00008853"/>
    </source>
</evidence>
<dbReference type="GO" id="GO:0005509">
    <property type="term" value="F:calcium ion binding"/>
    <property type="evidence" value="ECO:0007669"/>
    <property type="project" value="TreeGrafter"/>
</dbReference>
<dbReference type="Proteomes" id="UP000310719">
    <property type="component" value="Chromosome"/>
</dbReference>
<sequence length="133" mass="14892">MYTSDTPNAVIYRTPLDEQGEPGKREVFRRFKPGEGSRMVRQWMQRVVTGAHCLTAGGSPAFHRRVNSWRNIAWPVRCPTMVCFGGDDMKTLFITTTRENMEPEEVAAYPLSGAIFTLPVSVAGVKKGPFIAR</sequence>
<evidence type="ECO:0000259" key="2">
    <source>
        <dbReference type="Pfam" id="PF08450"/>
    </source>
</evidence>
<comment type="similarity">
    <text evidence="1">Belongs to the SMP-30/CGR1 family.</text>
</comment>
<protein>
    <submittedName>
        <fullName evidence="3">SMP-30/Gluconolaconase/LRE-like region</fullName>
    </submittedName>
</protein>
<dbReference type="Gene3D" id="2.120.10.30">
    <property type="entry name" value="TolB, C-terminal domain"/>
    <property type="match status" value="1"/>
</dbReference>
<accession>A0A4U9IE25</accession>
<dbReference type="Pfam" id="PF08450">
    <property type="entry name" value="SGL"/>
    <property type="match status" value="1"/>
</dbReference>
<dbReference type="PANTHER" id="PTHR10907:SF47">
    <property type="entry name" value="REGUCALCIN"/>
    <property type="match status" value="1"/>
</dbReference>
<dbReference type="InterPro" id="IPR013658">
    <property type="entry name" value="SGL"/>
</dbReference>
<dbReference type="GO" id="GO:0019853">
    <property type="term" value="P:L-ascorbic acid biosynthetic process"/>
    <property type="evidence" value="ECO:0007669"/>
    <property type="project" value="TreeGrafter"/>
</dbReference>
<feature type="domain" description="SMP-30/Gluconolactonase/LRE-like region" evidence="2">
    <location>
        <begin position="1"/>
        <end position="97"/>
    </location>
</feature>
<proteinExistence type="inferred from homology"/>
<dbReference type="EMBL" id="LR590464">
    <property type="protein sequence ID" value="VTP74905.1"/>
    <property type="molecule type" value="Genomic_DNA"/>
</dbReference>
<reference evidence="3 4" key="1">
    <citation type="submission" date="2019-05" db="EMBL/GenBank/DDBJ databases">
        <authorList>
            <consortium name="Pathogen Informatics"/>
        </authorList>
    </citation>
    <scope>NUCLEOTIDE SEQUENCE [LARGE SCALE GENOMIC DNA]</scope>
    <source>
        <strain evidence="3 4">NCTC13032</strain>
    </source>
</reference>
<gene>
    <name evidence="3" type="ORF">NCTC13032_05535</name>
</gene>
<dbReference type="PANTHER" id="PTHR10907">
    <property type="entry name" value="REGUCALCIN"/>
    <property type="match status" value="1"/>
</dbReference>
<evidence type="ECO:0000313" key="3">
    <source>
        <dbReference type="EMBL" id="VTP74905.1"/>
    </source>
</evidence>
<name>A0A4U9IE25_9ENTR</name>
<dbReference type="InterPro" id="IPR011042">
    <property type="entry name" value="6-blade_b-propeller_TolB-like"/>
</dbReference>
<evidence type="ECO:0000313" key="4">
    <source>
        <dbReference type="Proteomes" id="UP000310719"/>
    </source>
</evidence>